<dbReference type="Gene3D" id="3.30.70.100">
    <property type="match status" value="1"/>
</dbReference>
<evidence type="ECO:0000313" key="3">
    <source>
        <dbReference type="EMBL" id="QCI79653.1"/>
    </source>
</evidence>
<dbReference type="GO" id="GO:0071949">
    <property type="term" value="F:FAD binding"/>
    <property type="evidence" value="ECO:0007669"/>
    <property type="project" value="InterPro"/>
</dbReference>
<dbReference type="AlphaFoldDB" id="A0A4D7C9L7"/>
<accession>A0A4D7C9L7</accession>
<dbReference type="InterPro" id="IPR007024">
    <property type="entry name" value="BLUF_domain"/>
</dbReference>
<dbReference type="SMART" id="SM01034">
    <property type="entry name" value="BLUF"/>
    <property type="match status" value="1"/>
</dbReference>
<organism evidence="3 4">
    <name type="scientific">Hankyongella ginsenosidimutans</name>
    <dbReference type="NCBI Taxonomy" id="1763828"/>
    <lineage>
        <taxon>Bacteria</taxon>
        <taxon>Pseudomonadati</taxon>
        <taxon>Pseudomonadota</taxon>
        <taxon>Alphaproteobacteria</taxon>
        <taxon>Sphingomonadales</taxon>
        <taxon>Sphingomonadaceae</taxon>
        <taxon>Hankyongella</taxon>
    </lineage>
</organism>
<dbReference type="KEGG" id="hgn:E6W36_09260"/>
<dbReference type="PROSITE" id="PS50925">
    <property type="entry name" value="BLUF"/>
    <property type="match status" value="1"/>
</dbReference>
<dbReference type="Pfam" id="PF04940">
    <property type="entry name" value="BLUF"/>
    <property type="match status" value="1"/>
</dbReference>
<dbReference type="EMBL" id="CP039704">
    <property type="protein sequence ID" value="QCI79653.1"/>
    <property type="molecule type" value="Genomic_DNA"/>
</dbReference>
<protein>
    <recommendedName>
        <fullName evidence="2">BLUF domain-containing protein</fullName>
    </recommendedName>
</protein>
<reference evidence="4" key="1">
    <citation type="submission" date="2019-04" db="EMBL/GenBank/DDBJ databases">
        <title>Complete genome sequence of Sphingomonas sp. W1-2-3.</title>
        <authorList>
            <person name="Im W.T."/>
        </authorList>
    </citation>
    <scope>NUCLEOTIDE SEQUENCE [LARGE SCALE GENOMIC DNA]</scope>
    <source>
        <strain evidence="4">W1-2-3</strain>
    </source>
</reference>
<gene>
    <name evidence="3" type="ORF">E6W36_09260</name>
</gene>
<feature type="compositionally biased region" description="Basic residues" evidence="1">
    <location>
        <begin position="1"/>
        <end position="10"/>
    </location>
</feature>
<name>A0A4D7C9L7_9SPHN</name>
<dbReference type="GO" id="GO:0009882">
    <property type="term" value="F:blue light photoreceptor activity"/>
    <property type="evidence" value="ECO:0007669"/>
    <property type="project" value="InterPro"/>
</dbReference>
<dbReference type="SUPFAM" id="SSF54975">
    <property type="entry name" value="Acylphosphatase/BLUF domain-like"/>
    <property type="match status" value="1"/>
</dbReference>
<dbReference type="Proteomes" id="UP000298714">
    <property type="component" value="Chromosome"/>
</dbReference>
<keyword evidence="4" id="KW-1185">Reference proteome</keyword>
<evidence type="ECO:0000259" key="2">
    <source>
        <dbReference type="PROSITE" id="PS50925"/>
    </source>
</evidence>
<sequence>MDRRGPRCRPGRLSARGDPRAHTGLRRRPAMPLARMICASQTKFPVGQANDKTIFRAIHDESARHYAERQITGALLFDWDNFLQILEGDRARLTDAFLFMARDPGSSALFCSISRGLTNASSAAGRCCCATTARKRRPCCCATAQPRTGSRRRCRPRLR</sequence>
<dbReference type="InterPro" id="IPR036046">
    <property type="entry name" value="Acylphosphatase-like_dom_sf"/>
</dbReference>
<evidence type="ECO:0000313" key="4">
    <source>
        <dbReference type="Proteomes" id="UP000298714"/>
    </source>
</evidence>
<feature type="domain" description="BLUF" evidence="2">
    <location>
        <begin position="33"/>
        <end position="128"/>
    </location>
</feature>
<proteinExistence type="predicted"/>
<feature type="region of interest" description="Disordered" evidence="1">
    <location>
        <begin position="1"/>
        <end position="26"/>
    </location>
</feature>
<evidence type="ECO:0000256" key="1">
    <source>
        <dbReference type="SAM" id="MobiDB-lite"/>
    </source>
</evidence>